<sequence>MIKDESAWYESLIADTFSNMRSKLQQVRHNVKNKEAIKEFFEAASPEGLLELLKYIATEEGIWDNYGQFWKDVTLDYPSMLRRYCLKPEQFAVFRDRSERVEELVQAIKSFSDTLVASQRKLSEVIAQEKKAKEAQSGIVTTVALGASLLLGPLAGIAAKIAGQMSKEDIQHVSGHFSELAAPINRMEKAFQTYFDGRIETIQFAYSAVYGGLLLRLKRDLRPLGYTIRQLLRSSETKLIDRIEIDLAQDEKPKLRTWYEGNVRTAFALLRDGKPRMAESLLEKLEETARDHPILARQMLPIHGIAIDMVTATSYYRYLIAASDVEKSYLTPGDSSVAVAKYAEAIGGLRPYAHYFALKHQSCLGCSVPQPLSVAVLALHVLAAQPRSRKRQETILTVFDFVNRTAIDLGLLHSHFGAFKPFAKDWDLQSAYALLEFFESSGEIRAAGPLQTLRTQYRALPYHRIYKHARKTYRYRELQGHPFVRFLRKKQLASRFVWPLYRICNFKKPLTPEIASHISPPI</sequence>
<accession>A0ABV9FK39</accession>
<evidence type="ECO:0000313" key="2">
    <source>
        <dbReference type="Proteomes" id="UP001596028"/>
    </source>
</evidence>
<dbReference type="EMBL" id="JBHSEP010000025">
    <property type="protein sequence ID" value="MFC4601403.1"/>
    <property type="molecule type" value="Genomic_DNA"/>
</dbReference>
<evidence type="ECO:0000313" key="1">
    <source>
        <dbReference type="EMBL" id="MFC4601403.1"/>
    </source>
</evidence>
<name>A0ABV9FK39_9BACL</name>
<gene>
    <name evidence="1" type="ORF">ACFO3S_24380</name>
</gene>
<comment type="caution">
    <text evidence="1">The sequence shown here is derived from an EMBL/GenBank/DDBJ whole genome shotgun (WGS) entry which is preliminary data.</text>
</comment>
<proteinExistence type="predicted"/>
<protein>
    <submittedName>
        <fullName evidence="1">Uncharacterized protein</fullName>
    </submittedName>
</protein>
<organism evidence="1 2">
    <name type="scientific">Cohnella hongkongensis</name>
    <dbReference type="NCBI Taxonomy" id="178337"/>
    <lineage>
        <taxon>Bacteria</taxon>
        <taxon>Bacillati</taxon>
        <taxon>Bacillota</taxon>
        <taxon>Bacilli</taxon>
        <taxon>Bacillales</taxon>
        <taxon>Paenibacillaceae</taxon>
        <taxon>Cohnella</taxon>
    </lineage>
</organism>
<dbReference type="Proteomes" id="UP001596028">
    <property type="component" value="Unassembled WGS sequence"/>
</dbReference>
<keyword evidence="2" id="KW-1185">Reference proteome</keyword>
<reference evidence="2" key="1">
    <citation type="journal article" date="2019" name="Int. J. Syst. Evol. Microbiol.">
        <title>The Global Catalogue of Microorganisms (GCM) 10K type strain sequencing project: providing services to taxonomists for standard genome sequencing and annotation.</title>
        <authorList>
            <consortium name="The Broad Institute Genomics Platform"/>
            <consortium name="The Broad Institute Genome Sequencing Center for Infectious Disease"/>
            <person name="Wu L."/>
            <person name="Ma J."/>
        </authorList>
    </citation>
    <scope>NUCLEOTIDE SEQUENCE [LARGE SCALE GENOMIC DNA]</scope>
    <source>
        <strain evidence="2">CCUG 49571</strain>
    </source>
</reference>
<dbReference type="RefSeq" id="WP_378101418.1">
    <property type="nucleotide sequence ID" value="NZ_JBHSEP010000025.1"/>
</dbReference>